<dbReference type="PANTHER" id="PTHR42894">
    <property type="entry name" value="N-(5'-PHOSPHORIBOSYL)ANTHRANILATE ISOMERASE"/>
    <property type="match status" value="1"/>
</dbReference>
<protein>
    <recommendedName>
        <fullName evidence="4 9">N-(5'-phosphoribosyl)anthranilate isomerase</fullName>
        <shortName evidence="9">PRAI</shortName>
        <ecNumber evidence="3 9">5.3.1.24</ecNumber>
    </recommendedName>
</protein>
<dbReference type="Pfam" id="PF00697">
    <property type="entry name" value="PRAI"/>
    <property type="match status" value="1"/>
</dbReference>
<evidence type="ECO:0000256" key="4">
    <source>
        <dbReference type="ARBA" id="ARBA00022272"/>
    </source>
</evidence>
<evidence type="ECO:0000313" key="11">
    <source>
        <dbReference type="EMBL" id="MFC3712405.1"/>
    </source>
</evidence>
<dbReference type="Proteomes" id="UP001595615">
    <property type="component" value="Unassembled WGS sequence"/>
</dbReference>
<dbReference type="RefSeq" id="WP_380859210.1">
    <property type="nucleotide sequence ID" value="NZ_JBHRXV010000004.1"/>
</dbReference>
<evidence type="ECO:0000256" key="5">
    <source>
        <dbReference type="ARBA" id="ARBA00022605"/>
    </source>
</evidence>
<dbReference type="InterPro" id="IPR011060">
    <property type="entry name" value="RibuloseP-bd_barrel"/>
</dbReference>
<evidence type="ECO:0000256" key="9">
    <source>
        <dbReference type="HAMAP-Rule" id="MF_00135"/>
    </source>
</evidence>
<comment type="catalytic activity">
    <reaction evidence="1 9">
        <text>N-(5-phospho-beta-D-ribosyl)anthranilate = 1-(2-carboxyphenylamino)-1-deoxy-D-ribulose 5-phosphate</text>
        <dbReference type="Rhea" id="RHEA:21540"/>
        <dbReference type="ChEBI" id="CHEBI:18277"/>
        <dbReference type="ChEBI" id="CHEBI:58613"/>
        <dbReference type="EC" id="5.3.1.24"/>
    </reaction>
</comment>
<dbReference type="PANTHER" id="PTHR42894:SF1">
    <property type="entry name" value="N-(5'-PHOSPHORIBOSYL)ANTHRANILATE ISOMERASE"/>
    <property type="match status" value="1"/>
</dbReference>
<comment type="pathway">
    <text evidence="2 9">Amino-acid biosynthesis; L-tryptophan biosynthesis; L-tryptophan from chorismate: step 3/5.</text>
</comment>
<evidence type="ECO:0000256" key="2">
    <source>
        <dbReference type="ARBA" id="ARBA00004664"/>
    </source>
</evidence>
<comment type="caution">
    <text evidence="11">The sequence shown here is derived from an EMBL/GenBank/DDBJ whole genome shotgun (WGS) entry which is preliminary data.</text>
</comment>
<keyword evidence="6 9" id="KW-0822">Tryptophan biosynthesis</keyword>
<reference evidence="12" key="1">
    <citation type="journal article" date="2019" name="Int. J. Syst. Evol. Microbiol.">
        <title>The Global Catalogue of Microorganisms (GCM) 10K type strain sequencing project: providing services to taxonomists for standard genome sequencing and annotation.</title>
        <authorList>
            <consortium name="The Broad Institute Genomics Platform"/>
            <consortium name="The Broad Institute Genome Sequencing Center for Infectious Disease"/>
            <person name="Wu L."/>
            <person name="Ma J."/>
        </authorList>
    </citation>
    <scope>NUCLEOTIDE SEQUENCE [LARGE SCALE GENOMIC DNA]</scope>
    <source>
        <strain evidence="12">KCTC 42644</strain>
    </source>
</reference>
<evidence type="ECO:0000256" key="1">
    <source>
        <dbReference type="ARBA" id="ARBA00001164"/>
    </source>
</evidence>
<dbReference type="Gene3D" id="3.20.20.70">
    <property type="entry name" value="Aldolase class I"/>
    <property type="match status" value="1"/>
</dbReference>
<dbReference type="CDD" id="cd00405">
    <property type="entry name" value="PRAI"/>
    <property type="match status" value="1"/>
</dbReference>
<evidence type="ECO:0000256" key="8">
    <source>
        <dbReference type="ARBA" id="ARBA00023235"/>
    </source>
</evidence>
<accession>A0ABV7X8G0</accession>
<keyword evidence="8 9" id="KW-0413">Isomerase</keyword>
<name>A0ABV7X8G0_9SPHN</name>
<dbReference type="EMBL" id="JBHRXV010000004">
    <property type="protein sequence ID" value="MFC3712405.1"/>
    <property type="molecule type" value="Genomic_DNA"/>
</dbReference>
<evidence type="ECO:0000256" key="3">
    <source>
        <dbReference type="ARBA" id="ARBA00012572"/>
    </source>
</evidence>
<evidence type="ECO:0000259" key="10">
    <source>
        <dbReference type="Pfam" id="PF00697"/>
    </source>
</evidence>
<keyword evidence="7 9" id="KW-0057">Aromatic amino acid biosynthesis</keyword>
<dbReference type="InterPro" id="IPR013785">
    <property type="entry name" value="Aldolase_TIM"/>
</dbReference>
<keyword evidence="12" id="KW-1185">Reference proteome</keyword>
<dbReference type="SUPFAM" id="SSF51366">
    <property type="entry name" value="Ribulose-phoshate binding barrel"/>
    <property type="match status" value="1"/>
</dbReference>
<dbReference type="HAMAP" id="MF_00135">
    <property type="entry name" value="PRAI"/>
    <property type="match status" value="1"/>
</dbReference>
<sequence>MTQVKICGLSEPATLDAAVAAGADYVGFVFFAKSPRNVSLEQAAALAARVPDRVGRVGVFVDADEALLGGAIHAGRLTAIQLHGADPAQAAAARRRLGIEVWAALPVATRADIERAGAFRGAADRLLFDAKAPKGADLPGGNALRFDWRLLDGVAMTMPWGLAGGLDAGNVAEACRATGAPLVDVSSGVEDAPGIKSADRIRAFVKAVRER</sequence>
<dbReference type="NCBIfam" id="NF002295">
    <property type="entry name" value="PRK01222.1-1"/>
    <property type="match status" value="1"/>
</dbReference>
<keyword evidence="5 9" id="KW-0028">Amino-acid biosynthesis</keyword>
<dbReference type="InterPro" id="IPR001240">
    <property type="entry name" value="PRAI_dom"/>
</dbReference>
<feature type="domain" description="N-(5'phosphoribosyl) anthranilate isomerase (PRAI)" evidence="10">
    <location>
        <begin position="4"/>
        <end position="206"/>
    </location>
</feature>
<evidence type="ECO:0000256" key="6">
    <source>
        <dbReference type="ARBA" id="ARBA00022822"/>
    </source>
</evidence>
<dbReference type="EC" id="5.3.1.24" evidence="3 9"/>
<evidence type="ECO:0000256" key="7">
    <source>
        <dbReference type="ARBA" id="ARBA00023141"/>
    </source>
</evidence>
<comment type="similarity">
    <text evidence="9">Belongs to the TrpF family.</text>
</comment>
<dbReference type="InterPro" id="IPR044643">
    <property type="entry name" value="TrpF_fam"/>
</dbReference>
<organism evidence="11 12">
    <name type="scientific">Sphingoaurantiacus capsulatus</name>
    <dbReference type="NCBI Taxonomy" id="1771310"/>
    <lineage>
        <taxon>Bacteria</taxon>
        <taxon>Pseudomonadati</taxon>
        <taxon>Pseudomonadota</taxon>
        <taxon>Alphaproteobacteria</taxon>
        <taxon>Sphingomonadales</taxon>
        <taxon>Sphingosinicellaceae</taxon>
        <taxon>Sphingoaurantiacus</taxon>
    </lineage>
</organism>
<dbReference type="GO" id="GO:0004640">
    <property type="term" value="F:phosphoribosylanthranilate isomerase activity"/>
    <property type="evidence" value="ECO:0007669"/>
    <property type="project" value="UniProtKB-EC"/>
</dbReference>
<proteinExistence type="inferred from homology"/>
<gene>
    <name evidence="9" type="primary">trpF</name>
    <name evidence="11" type="ORF">ACFOMD_07480</name>
</gene>
<evidence type="ECO:0000313" key="12">
    <source>
        <dbReference type="Proteomes" id="UP001595615"/>
    </source>
</evidence>